<reference evidence="1" key="1">
    <citation type="submission" date="2016-10" db="EMBL/GenBank/DDBJ databases">
        <title>Sequence of Gallionella enrichment culture.</title>
        <authorList>
            <person name="Poehlein A."/>
            <person name="Muehling M."/>
            <person name="Daniel R."/>
        </authorList>
    </citation>
    <scope>NUCLEOTIDE SEQUENCE</scope>
</reference>
<accession>A0A1J5TE98</accession>
<dbReference type="Gene3D" id="3.40.1260.10">
    <property type="entry name" value="DsrEFH-like"/>
    <property type="match status" value="1"/>
</dbReference>
<organism evidence="1">
    <name type="scientific">mine drainage metagenome</name>
    <dbReference type="NCBI Taxonomy" id="410659"/>
    <lineage>
        <taxon>unclassified sequences</taxon>
        <taxon>metagenomes</taxon>
        <taxon>ecological metagenomes</taxon>
    </lineage>
</organism>
<dbReference type="SUPFAM" id="SSF75169">
    <property type="entry name" value="DsrEFH-like"/>
    <property type="match status" value="1"/>
</dbReference>
<comment type="caution">
    <text evidence="1">The sequence shown here is derived from an EMBL/GenBank/DDBJ whole genome shotgun (WGS) entry which is preliminary data.</text>
</comment>
<dbReference type="NCBIfam" id="TIGR03011">
    <property type="entry name" value="sulf_tusB_dsrH"/>
    <property type="match status" value="1"/>
</dbReference>
<evidence type="ECO:0000313" key="1">
    <source>
        <dbReference type="EMBL" id="OIR14504.1"/>
    </source>
</evidence>
<dbReference type="InterPro" id="IPR007215">
    <property type="entry name" value="Sulphur_relay_TusB/DsrH"/>
</dbReference>
<dbReference type="EMBL" id="MLJW01000011">
    <property type="protein sequence ID" value="OIR14504.1"/>
    <property type="molecule type" value="Genomic_DNA"/>
</dbReference>
<dbReference type="InterPro" id="IPR027396">
    <property type="entry name" value="DsrEFH-like"/>
</dbReference>
<dbReference type="PANTHER" id="PTHR37526">
    <property type="entry name" value="PROTEIN TUSB"/>
    <property type="match status" value="1"/>
</dbReference>
<proteinExistence type="predicted"/>
<dbReference type="GO" id="GO:0002143">
    <property type="term" value="P:tRNA wobble position uridine thiolation"/>
    <property type="evidence" value="ECO:0007669"/>
    <property type="project" value="InterPro"/>
</dbReference>
<name>A0A1J5TE98_9ZZZZ</name>
<dbReference type="Pfam" id="PF04077">
    <property type="entry name" value="DsrH"/>
    <property type="match status" value="1"/>
</dbReference>
<dbReference type="AlphaFoldDB" id="A0A1J5TE98"/>
<protein>
    <submittedName>
        <fullName evidence="1">Protein TusB</fullName>
    </submittedName>
</protein>
<dbReference type="PANTHER" id="PTHR37526:SF1">
    <property type="entry name" value="PROTEIN TUSB"/>
    <property type="match status" value="1"/>
</dbReference>
<sequence>MLHIINKSPLTSVSLDSCLNTATGGDILLIEDAVYAATRGNAGEAKLRNAMGRFKVHVLMPDLEARGLGDRLMEGVSPVDYGGFVDLTSSNKTCQSWL</sequence>
<gene>
    <name evidence="1" type="primary">tusB_3</name>
    <name evidence="1" type="ORF">GALL_43050</name>
</gene>
<dbReference type="GO" id="GO:1990228">
    <property type="term" value="C:sulfurtransferase complex"/>
    <property type="evidence" value="ECO:0007669"/>
    <property type="project" value="TreeGrafter"/>
</dbReference>